<proteinExistence type="predicted"/>
<name>A0ACC2JB18_9PEZI</name>
<accession>A0ACC2JB18</accession>
<dbReference type="EMBL" id="JAPUUL010002837">
    <property type="protein sequence ID" value="KAJ8124698.1"/>
    <property type="molecule type" value="Genomic_DNA"/>
</dbReference>
<comment type="caution">
    <text evidence="1">The sequence shown here is derived from an EMBL/GenBank/DDBJ whole genome shotgun (WGS) entry which is preliminary data.</text>
</comment>
<reference evidence="1" key="1">
    <citation type="submission" date="2022-12" db="EMBL/GenBank/DDBJ databases">
        <title>Genome Sequence of Lasiodiplodia mahajangana.</title>
        <authorList>
            <person name="Buettner E."/>
        </authorList>
    </citation>
    <scope>NUCLEOTIDE SEQUENCE</scope>
    <source>
        <strain evidence="1">VT137</strain>
    </source>
</reference>
<evidence type="ECO:0000313" key="1">
    <source>
        <dbReference type="EMBL" id="KAJ8124698.1"/>
    </source>
</evidence>
<organism evidence="1 2">
    <name type="scientific">Lasiodiplodia mahajangana</name>
    <dbReference type="NCBI Taxonomy" id="1108764"/>
    <lineage>
        <taxon>Eukaryota</taxon>
        <taxon>Fungi</taxon>
        <taxon>Dikarya</taxon>
        <taxon>Ascomycota</taxon>
        <taxon>Pezizomycotina</taxon>
        <taxon>Dothideomycetes</taxon>
        <taxon>Dothideomycetes incertae sedis</taxon>
        <taxon>Botryosphaeriales</taxon>
        <taxon>Botryosphaeriaceae</taxon>
        <taxon>Lasiodiplodia</taxon>
    </lineage>
</organism>
<sequence length="254" mass="29521">MTQPITVWATPSGPNPYKASAPSAIHVLRLGIPYKITSIRFEDVKKPPLTDVNPNGRTPAIQDPNTNLTLWESGAIINYLIEKYDTANRISYASFNEKHLLNQWLHFQMSGQGPYYGTAAWFRVVHNEKIEYCIDRYTDQVKRVLGVLDRWLEGKRWLVGDKMTYADMAWVPWHEQLHRSIGTEFEDRFDGFPNVKAWHERMASRPAWQKCIEIRDKLMDEQKLDWNGMPKGTTSFSEYEKKIKEDAEAVLKAD</sequence>
<gene>
    <name evidence="1" type="ORF">O1611_g8942</name>
</gene>
<keyword evidence="2" id="KW-1185">Reference proteome</keyword>
<protein>
    <submittedName>
        <fullName evidence="1">Uncharacterized protein</fullName>
    </submittedName>
</protein>
<dbReference type="Proteomes" id="UP001153332">
    <property type="component" value="Unassembled WGS sequence"/>
</dbReference>
<evidence type="ECO:0000313" key="2">
    <source>
        <dbReference type="Proteomes" id="UP001153332"/>
    </source>
</evidence>